<evidence type="ECO:0000256" key="5">
    <source>
        <dbReference type="ARBA" id="ARBA00022525"/>
    </source>
</evidence>
<proteinExistence type="inferred from homology"/>
<keyword evidence="11" id="KW-1185">Reference proteome</keyword>
<gene>
    <name evidence="10" type="primary">flgK</name>
    <name evidence="10" type="ORF">ACFQ19_16940</name>
</gene>
<feature type="domain" description="Flagellar basal body rod protein N-terminal" evidence="7">
    <location>
        <begin position="9"/>
        <end position="36"/>
    </location>
</feature>
<dbReference type="EMBL" id="JBHTKK010000026">
    <property type="protein sequence ID" value="MFD1067697.1"/>
    <property type="molecule type" value="Genomic_DNA"/>
</dbReference>
<evidence type="ECO:0000256" key="3">
    <source>
        <dbReference type="ARBA" id="ARBA00009677"/>
    </source>
</evidence>
<dbReference type="Pfam" id="PF00460">
    <property type="entry name" value="Flg_bb_rod"/>
    <property type="match status" value="1"/>
</dbReference>
<evidence type="ECO:0000259" key="7">
    <source>
        <dbReference type="Pfam" id="PF00460"/>
    </source>
</evidence>
<keyword evidence="10" id="KW-0969">Cilium</keyword>
<evidence type="ECO:0000259" key="8">
    <source>
        <dbReference type="Pfam" id="PF06429"/>
    </source>
</evidence>
<name>A0ABW3NIU8_9BACI</name>
<keyword evidence="6" id="KW-0975">Bacterial flagellum</keyword>
<dbReference type="InterPro" id="IPR053927">
    <property type="entry name" value="FlgK_helical"/>
</dbReference>
<dbReference type="SUPFAM" id="SSF64518">
    <property type="entry name" value="Phase 1 flagellin"/>
    <property type="match status" value="1"/>
</dbReference>
<dbReference type="InterPro" id="IPR002371">
    <property type="entry name" value="FlgK"/>
</dbReference>
<dbReference type="InterPro" id="IPR010930">
    <property type="entry name" value="Flg_bb/hook_C_dom"/>
</dbReference>
<comment type="caution">
    <text evidence="10">The sequence shown here is derived from an EMBL/GenBank/DDBJ whole genome shotgun (WGS) entry which is preliminary data.</text>
</comment>
<evidence type="ECO:0000259" key="9">
    <source>
        <dbReference type="Pfam" id="PF22638"/>
    </source>
</evidence>
<dbReference type="NCBIfam" id="TIGR02492">
    <property type="entry name" value="flgK_ends"/>
    <property type="match status" value="1"/>
</dbReference>
<sequence length="496" mass="53595">MSTFRGLEMSRQALSTQQSALYTTGHNISNANTPGYSRQRVNMQAMNAYPTPGMNSPNQPGQMGTGVETGSVQRLRNQFLDTQFRSENASVGYWSERSEALSRMENLLNEPSDAGVEAAMSDFWSSLQEAAANPEQNGARAVVLESGGALADTFNHLSSSMNTIRSDLQTETENTIDQANDMIAGLGELNEQIKKLEMHGYNANDLYDKRDNMLDDLSGIVNIEVAYDDSHIPSGKQGDGAVTVKVKDEDGNPLATLVDGAEGEVNKIDQPVYTEIDGMTVFESISVNGADITSSQGSIQSYVHASGYAEDGEVTGDFPEMLEKLDNLAYSISKRFNDIHQEGGTEVPFFNELSDATGAAGAMEVVLEDHEDFIVSSNGNAGDGDLAKDLAAIFTEPNEYLSDEDGDGTVSVNGYLESMIGEIGVDANHANTMLDSTATLQHQVNNQRQSISAVSLDEEMTNMVKFQHAYNAAARGMTAMDEMIDTVINRMGLVGR</sequence>
<dbReference type="Proteomes" id="UP001597041">
    <property type="component" value="Unassembled WGS sequence"/>
</dbReference>
<evidence type="ECO:0000256" key="2">
    <source>
        <dbReference type="ARBA" id="ARBA00004613"/>
    </source>
</evidence>
<organism evidence="10 11">
    <name type="scientific">Oceanobacillus locisalsi</name>
    <dbReference type="NCBI Taxonomy" id="546107"/>
    <lineage>
        <taxon>Bacteria</taxon>
        <taxon>Bacillati</taxon>
        <taxon>Bacillota</taxon>
        <taxon>Bacilli</taxon>
        <taxon>Bacillales</taxon>
        <taxon>Bacillaceae</taxon>
        <taxon>Oceanobacillus</taxon>
    </lineage>
</organism>
<dbReference type="InterPro" id="IPR001444">
    <property type="entry name" value="Flag_bb_rod_N"/>
</dbReference>
<accession>A0ABW3NIU8</accession>
<dbReference type="PANTHER" id="PTHR30033:SF1">
    <property type="entry name" value="FLAGELLAR HOOK-ASSOCIATED PROTEIN 1"/>
    <property type="match status" value="1"/>
</dbReference>
<keyword evidence="10" id="KW-0282">Flagellum</keyword>
<keyword evidence="10" id="KW-0966">Cell projection</keyword>
<evidence type="ECO:0000313" key="11">
    <source>
        <dbReference type="Proteomes" id="UP001597041"/>
    </source>
</evidence>
<evidence type="ECO:0000256" key="4">
    <source>
        <dbReference type="ARBA" id="ARBA00016244"/>
    </source>
</evidence>
<evidence type="ECO:0000256" key="1">
    <source>
        <dbReference type="ARBA" id="ARBA00004365"/>
    </source>
</evidence>
<comment type="subcellular location">
    <subcellularLocation>
        <location evidence="1">Bacterial flagellum</location>
    </subcellularLocation>
    <subcellularLocation>
        <location evidence="2">Secreted</location>
    </subcellularLocation>
</comment>
<comment type="similarity">
    <text evidence="3">Belongs to the flagella basal body rod proteins family.</text>
</comment>
<dbReference type="Pfam" id="PF06429">
    <property type="entry name" value="Flg_bbr_C"/>
    <property type="match status" value="1"/>
</dbReference>
<keyword evidence="5" id="KW-0964">Secreted</keyword>
<dbReference type="PANTHER" id="PTHR30033">
    <property type="entry name" value="FLAGELLAR HOOK-ASSOCIATED PROTEIN 1"/>
    <property type="match status" value="1"/>
</dbReference>
<dbReference type="RefSeq" id="WP_379593845.1">
    <property type="nucleotide sequence ID" value="NZ_JBHTKK010000026.1"/>
</dbReference>
<evidence type="ECO:0000256" key="6">
    <source>
        <dbReference type="ARBA" id="ARBA00023143"/>
    </source>
</evidence>
<feature type="domain" description="Flagellar basal-body/hook protein C-terminal" evidence="8">
    <location>
        <begin position="450"/>
        <end position="489"/>
    </location>
</feature>
<reference evidence="11" key="1">
    <citation type="journal article" date="2019" name="Int. J. Syst. Evol. Microbiol.">
        <title>The Global Catalogue of Microorganisms (GCM) 10K type strain sequencing project: providing services to taxonomists for standard genome sequencing and annotation.</title>
        <authorList>
            <consortium name="The Broad Institute Genomics Platform"/>
            <consortium name="The Broad Institute Genome Sequencing Center for Infectious Disease"/>
            <person name="Wu L."/>
            <person name="Ma J."/>
        </authorList>
    </citation>
    <scope>NUCLEOTIDE SEQUENCE [LARGE SCALE GENOMIC DNA]</scope>
    <source>
        <strain evidence="11">CCUG 56608</strain>
    </source>
</reference>
<protein>
    <recommendedName>
        <fullName evidence="4">Flagellar hook-associated protein 1</fullName>
    </recommendedName>
</protein>
<dbReference type="Pfam" id="PF22638">
    <property type="entry name" value="FlgK_D1"/>
    <property type="match status" value="1"/>
</dbReference>
<evidence type="ECO:0000313" key="10">
    <source>
        <dbReference type="EMBL" id="MFD1067697.1"/>
    </source>
</evidence>
<feature type="domain" description="Flagellar hook-associated protein FlgK helical" evidence="9">
    <location>
        <begin position="101"/>
        <end position="343"/>
    </location>
</feature>